<dbReference type="PANTHER" id="PTHR33186">
    <property type="entry name" value="OS10G0136150 PROTEIN-RELATED"/>
    <property type="match status" value="1"/>
</dbReference>
<protein>
    <submittedName>
        <fullName evidence="1">Uncharacterized protein</fullName>
    </submittedName>
</protein>
<reference evidence="1" key="1">
    <citation type="submission" date="2014-09" db="EMBL/GenBank/DDBJ databases">
        <authorList>
            <person name="Magalhaes I.L.F."/>
            <person name="Oliveira U."/>
            <person name="Santos F.R."/>
            <person name="Vidigal T.H.D.A."/>
            <person name="Brescovit A.D."/>
            <person name="Santos A.J."/>
        </authorList>
    </citation>
    <scope>NUCLEOTIDE SEQUENCE</scope>
    <source>
        <tissue evidence="1">Shoot tissue taken approximately 20 cm above the soil surface</tissue>
    </source>
</reference>
<dbReference type="PANTHER" id="PTHR33186:SF28">
    <property type="entry name" value="F-BOX DOMAIN-CONTAINING PROTEIN"/>
    <property type="match status" value="1"/>
</dbReference>
<name>A0A0A8YRW9_ARUDO</name>
<proteinExistence type="predicted"/>
<dbReference type="AlphaFoldDB" id="A0A0A8YRW9"/>
<evidence type="ECO:0000313" key="1">
    <source>
        <dbReference type="EMBL" id="JAD28548.1"/>
    </source>
</evidence>
<sequence length="82" mass="8694">MVTKINMTDDLTLKPVGFAEESDMIFIGSDSSVYMVHAKSMQCTELLMSGKTLHKIYPYASFYAPGVSIGGGGGPAKLLSTG</sequence>
<reference evidence="1" key="2">
    <citation type="journal article" date="2015" name="Data Brief">
        <title>Shoot transcriptome of the giant reed, Arundo donax.</title>
        <authorList>
            <person name="Barrero R.A."/>
            <person name="Guerrero F.D."/>
            <person name="Moolhuijzen P."/>
            <person name="Goolsby J.A."/>
            <person name="Tidwell J."/>
            <person name="Bellgard S.E."/>
            <person name="Bellgard M.I."/>
        </authorList>
    </citation>
    <scope>NUCLEOTIDE SEQUENCE</scope>
    <source>
        <tissue evidence="1">Shoot tissue taken approximately 20 cm above the soil surface</tissue>
    </source>
</reference>
<organism evidence="1">
    <name type="scientific">Arundo donax</name>
    <name type="common">Giant reed</name>
    <name type="synonym">Donax arundinaceus</name>
    <dbReference type="NCBI Taxonomy" id="35708"/>
    <lineage>
        <taxon>Eukaryota</taxon>
        <taxon>Viridiplantae</taxon>
        <taxon>Streptophyta</taxon>
        <taxon>Embryophyta</taxon>
        <taxon>Tracheophyta</taxon>
        <taxon>Spermatophyta</taxon>
        <taxon>Magnoliopsida</taxon>
        <taxon>Liliopsida</taxon>
        <taxon>Poales</taxon>
        <taxon>Poaceae</taxon>
        <taxon>PACMAD clade</taxon>
        <taxon>Arundinoideae</taxon>
        <taxon>Arundineae</taxon>
        <taxon>Arundo</taxon>
    </lineage>
</organism>
<accession>A0A0A8YRW9</accession>
<dbReference type="EMBL" id="GBRH01269347">
    <property type="protein sequence ID" value="JAD28548.1"/>
    <property type="molecule type" value="Transcribed_RNA"/>
</dbReference>